<keyword evidence="3" id="KW-0378">Hydrolase</keyword>
<dbReference type="PROSITE" id="PS50056">
    <property type="entry name" value="TYR_PHOSPHATASE_2"/>
    <property type="match status" value="1"/>
</dbReference>
<dbReference type="InterPro" id="IPR020422">
    <property type="entry name" value="TYR_PHOSPHATASE_DUAL_dom"/>
</dbReference>
<dbReference type="GO" id="GO:0005737">
    <property type="term" value="C:cytoplasm"/>
    <property type="evidence" value="ECO:0007669"/>
    <property type="project" value="TreeGrafter"/>
</dbReference>
<evidence type="ECO:0000259" key="5">
    <source>
        <dbReference type="PROSITE" id="PS50054"/>
    </source>
</evidence>
<dbReference type="InterPro" id="IPR016130">
    <property type="entry name" value="Tyr_Pase_AS"/>
</dbReference>
<name>A0A1X6MRY7_9APHY</name>
<proteinExistence type="inferred from homology"/>
<dbReference type="SMART" id="SM00404">
    <property type="entry name" value="PTPc_motif"/>
    <property type="match status" value="1"/>
</dbReference>
<sequence length="187" mass="19800">MGKRDKTTSQPAVSLVLPPSIYLGPCSAASSKTFLTANSVSHVLSVGASPSAKVDGVTYHRISLSDSPSSSITKVCDSACTIIDAALKSNNGAGKILIHCSAGISRSPMVVAAYLMKRRDMSLKAALKQILQVRPQVSPNPGFLQQLKELEMELFGVVSLDVDELPKREKDRLALFEDAKDTAAIGG</sequence>
<feature type="domain" description="Tyrosine-protein phosphatase" evidence="5">
    <location>
        <begin position="10"/>
        <end position="156"/>
    </location>
</feature>
<dbReference type="Pfam" id="PF00782">
    <property type="entry name" value="DSPc"/>
    <property type="match status" value="1"/>
</dbReference>
<accession>A0A1X6MRY7</accession>
<dbReference type="GO" id="GO:0033550">
    <property type="term" value="F:MAP kinase tyrosine phosphatase activity"/>
    <property type="evidence" value="ECO:0007669"/>
    <property type="project" value="TreeGrafter"/>
</dbReference>
<gene>
    <name evidence="7" type="ORF">POSPLADRAFT_1150585</name>
</gene>
<feature type="domain" description="Tyrosine specific protein phosphatases" evidence="6">
    <location>
        <begin position="73"/>
        <end position="135"/>
    </location>
</feature>
<dbReference type="RefSeq" id="XP_024335948.1">
    <property type="nucleotide sequence ID" value="XM_024486435.1"/>
</dbReference>
<dbReference type="Proteomes" id="UP000194127">
    <property type="component" value="Unassembled WGS sequence"/>
</dbReference>
<dbReference type="PROSITE" id="PS00383">
    <property type="entry name" value="TYR_PHOSPHATASE_1"/>
    <property type="match status" value="1"/>
</dbReference>
<dbReference type="PROSITE" id="PS50054">
    <property type="entry name" value="TYR_PHOSPHATASE_DUAL"/>
    <property type="match status" value="1"/>
</dbReference>
<evidence type="ECO:0000256" key="4">
    <source>
        <dbReference type="ARBA" id="ARBA00022912"/>
    </source>
</evidence>
<dbReference type="GO" id="GO:0017017">
    <property type="term" value="F:MAP kinase tyrosine/serine/threonine phosphatase activity"/>
    <property type="evidence" value="ECO:0007669"/>
    <property type="project" value="TreeGrafter"/>
</dbReference>
<comment type="similarity">
    <text evidence="1">Belongs to the protein-tyrosine phosphatase family. Non-receptor class dual specificity subfamily.</text>
</comment>
<protein>
    <recommendedName>
        <fullName evidence="2">protein-tyrosine-phosphatase</fullName>
        <ecNumber evidence="2">3.1.3.48</ecNumber>
    </recommendedName>
</protein>
<reference evidence="7 8" key="1">
    <citation type="submission" date="2017-04" db="EMBL/GenBank/DDBJ databases">
        <title>Genome Sequence of the Model Brown-Rot Fungus Postia placenta SB12.</title>
        <authorList>
            <consortium name="DOE Joint Genome Institute"/>
            <person name="Gaskell J."/>
            <person name="Kersten P."/>
            <person name="Larrondo L.F."/>
            <person name="Canessa P."/>
            <person name="Martinez D."/>
            <person name="Hibbett D."/>
            <person name="Schmoll M."/>
            <person name="Kubicek C.P."/>
            <person name="Martinez A.T."/>
            <person name="Yadav J."/>
            <person name="Master E."/>
            <person name="Magnuson J.K."/>
            <person name="James T."/>
            <person name="Yaver D."/>
            <person name="Berka R."/>
            <person name="Labutti K."/>
            <person name="Lipzen A."/>
            <person name="Aerts A."/>
            <person name="Barry K."/>
            <person name="Henrissat B."/>
            <person name="Blanchette R."/>
            <person name="Grigoriev I."/>
            <person name="Cullen D."/>
        </authorList>
    </citation>
    <scope>NUCLEOTIDE SEQUENCE [LARGE SCALE GENOMIC DNA]</scope>
    <source>
        <strain evidence="7 8">MAD-698-R-SB12</strain>
    </source>
</reference>
<evidence type="ECO:0000313" key="7">
    <source>
        <dbReference type="EMBL" id="OSX59154.1"/>
    </source>
</evidence>
<dbReference type="PANTHER" id="PTHR10159">
    <property type="entry name" value="DUAL SPECIFICITY PROTEIN PHOSPHATASE"/>
    <property type="match status" value="1"/>
</dbReference>
<dbReference type="OrthoDB" id="10252009at2759"/>
<organism evidence="7 8">
    <name type="scientific">Postia placenta MAD-698-R-SB12</name>
    <dbReference type="NCBI Taxonomy" id="670580"/>
    <lineage>
        <taxon>Eukaryota</taxon>
        <taxon>Fungi</taxon>
        <taxon>Dikarya</taxon>
        <taxon>Basidiomycota</taxon>
        <taxon>Agaricomycotina</taxon>
        <taxon>Agaricomycetes</taxon>
        <taxon>Polyporales</taxon>
        <taxon>Adustoporiaceae</taxon>
        <taxon>Rhodonia</taxon>
    </lineage>
</organism>
<dbReference type="CDD" id="cd14498">
    <property type="entry name" value="DSP"/>
    <property type="match status" value="1"/>
</dbReference>
<keyword evidence="8" id="KW-1185">Reference proteome</keyword>
<dbReference type="AlphaFoldDB" id="A0A1X6MRY7"/>
<dbReference type="EMBL" id="KZ110602">
    <property type="protein sequence ID" value="OSX59154.1"/>
    <property type="molecule type" value="Genomic_DNA"/>
</dbReference>
<evidence type="ECO:0000256" key="3">
    <source>
        <dbReference type="ARBA" id="ARBA00022801"/>
    </source>
</evidence>
<dbReference type="Gene3D" id="3.90.190.10">
    <property type="entry name" value="Protein tyrosine phosphatase superfamily"/>
    <property type="match status" value="1"/>
</dbReference>
<dbReference type="GeneID" id="36331384"/>
<dbReference type="InterPro" id="IPR029021">
    <property type="entry name" value="Prot-tyrosine_phosphatase-like"/>
</dbReference>
<dbReference type="GO" id="GO:0043409">
    <property type="term" value="P:negative regulation of MAPK cascade"/>
    <property type="evidence" value="ECO:0007669"/>
    <property type="project" value="TreeGrafter"/>
</dbReference>
<evidence type="ECO:0000256" key="2">
    <source>
        <dbReference type="ARBA" id="ARBA00013064"/>
    </source>
</evidence>
<evidence type="ECO:0000313" key="8">
    <source>
        <dbReference type="Proteomes" id="UP000194127"/>
    </source>
</evidence>
<dbReference type="STRING" id="670580.A0A1X6MRY7"/>
<dbReference type="InterPro" id="IPR000387">
    <property type="entry name" value="Tyr_Pase_dom"/>
</dbReference>
<dbReference type="SMART" id="SM00195">
    <property type="entry name" value="DSPc"/>
    <property type="match status" value="1"/>
</dbReference>
<evidence type="ECO:0000256" key="1">
    <source>
        <dbReference type="ARBA" id="ARBA00008601"/>
    </source>
</evidence>
<evidence type="ECO:0000259" key="6">
    <source>
        <dbReference type="PROSITE" id="PS50056"/>
    </source>
</evidence>
<dbReference type="SUPFAM" id="SSF52799">
    <property type="entry name" value="(Phosphotyrosine protein) phosphatases II"/>
    <property type="match status" value="1"/>
</dbReference>
<keyword evidence="4" id="KW-0904">Protein phosphatase</keyword>
<dbReference type="GO" id="GO:0008330">
    <property type="term" value="F:protein tyrosine/threonine phosphatase activity"/>
    <property type="evidence" value="ECO:0007669"/>
    <property type="project" value="TreeGrafter"/>
</dbReference>
<dbReference type="PANTHER" id="PTHR10159:SF511">
    <property type="entry name" value="DUAL SPECIFICITY PROTEIN PHOSPHATASE 1"/>
    <property type="match status" value="1"/>
</dbReference>
<dbReference type="InterPro" id="IPR000340">
    <property type="entry name" value="Dual-sp_phosphatase_cat-dom"/>
</dbReference>
<dbReference type="EC" id="3.1.3.48" evidence="2"/>
<dbReference type="InterPro" id="IPR003595">
    <property type="entry name" value="Tyr_Pase_cat"/>
</dbReference>